<dbReference type="WBParaSite" id="Hba_08944">
    <property type="protein sequence ID" value="Hba_08944"/>
    <property type="gene ID" value="Hba_08944"/>
</dbReference>
<feature type="transmembrane region" description="Helical" evidence="4">
    <location>
        <begin position="505"/>
        <end position="524"/>
    </location>
</feature>
<dbReference type="Pfam" id="PF13891">
    <property type="entry name" value="zf-C3HC3H_KANSL2"/>
    <property type="match status" value="1"/>
</dbReference>
<dbReference type="AlphaFoldDB" id="A0A1I7WUT7"/>
<feature type="compositionally biased region" description="Low complexity" evidence="3">
    <location>
        <begin position="296"/>
        <end position="314"/>
    </location>
</feature>
<feature type="region of interest" description="Disordered" evidence="3">
    <location>
        <begin position="192"/>
        <end position="228"/>
    </location>
</feature>
<dbReference type="GO" id="GO:0005634">
    <property type="term" value="C:nucleus"/>
    <property type="evidence" value="ECO:0007669"/>
    <property type="project" value="UniProtKB-SubCell"/>
</dbReference>
<feature type="transmembrane region" description="Helical" evidence="4">
    <location>
        <begin position="148"/>
        <end position="168"/>
    </location>
</feature>
<protein>
    <submittedName>
        <fullName evidence="7">Zf-C3Hc3H domain-containing protein</fullName>
    </submittedName>
</protein>
<feature type="transmembrane region" description="Helical" evidence="4">
    <location>
        <begin position="536"/>
        <end position="559"/>
    </location>
</feature>
<evidence type="ECO:0000256" key="2">
    <source>
        <dbReference type="ARBA" id="ARBA00023242"/>
    </source>
</evidence>
<feature type="region of interest" description="Disordered" evidence="3">
    <location>
        <begin position="35"/>
        <end position="54"/>
    </location>
</feature>
<dbReference type="Proteomes" id="UP000095283">
    <property type="component" value="Unplaced"/>
</dbReference>
<accession>A0A1I7WUT7</accession>
<feature type="compositionally biased region" description="Polar residues" evidence="3">
    <location>
        <begin position="282"/>
        <end position="295"/>
    </location>
</feature>
<dbReference type="InterPro" id="IPR025927">
    <property type="entry name" value="Znf_KANL2-like"/>
</dbReference>
<organism evidence="6 7">
    <name type="scientific">Heterorhabditis bacteriophora</name>
    <name type="common">Entomopathogenic nematode worm</name>
    <dbReference type="NCBI Taxonomy" id="37862"/>
    <lineage>
        <taxon>Eukaryota</taxon>
        <taxon>Metazoa</taxon>
        <taxon>Ecdysozoa</taxon>
        <taxon>Nematoda</taxon>
        <taxon>Chromadorea</taxon>
        <taxon>Rhabditida</taxon>
        <taxon>Rhabditina</taxon>
        <taxon>Rhabditomorpha</taxon>
        <taxon>Strongyloidea</taxon>
        <taxon>Heterorhabditidae</taxon>
        <taxon>Heterorhabditis</taxon>
    </lineage>
</organism>
<comment type="subcellular location">
    <subcellularLocation>
        <location evidence="1">Nucleus</location>
    </subcellularLocation>
</comment>
<keyword evidence="4" id="KW-0472">Membrane</keyword>
<name>A0A1I7WUT7_HETBA</name>
<keyword evidence="4" id="KW-0812">Transmembrane</keyword>
<evidence type="ECO:0000256" key="4">
    <source>
        <dbReference type="SAM" id="Phobius"/>
    </source>
</evidence>
<keyword evidence="6" id="KW-1185">Reference proteome</keyword>
<feature type="transmembrane region" description="Helical" evidence="4">
    <location>
        <begin position="109"/>
        <end position="127"/>
    </location>
</feature>
<evidence type="ECO:0000256" key="1">
    <source>
        <dbReference type="ARBA" id="ARBA00004123"/>
    </source>
</evidence>
<keyword evidence="2" id="KW-0539">Nucleus</keyword>
<sequence length="630" mass="69716">MVRVRLVVYFFYFGYIPIHDTSALIVLKFCIASSPQPSTNVESSKGPPRRRRDRSHAASIICQFLDSSGKGIVCKQRAILGFQYCIRHILLDINAPYKQCEHHRKPKSSVVLLYITLFIYSYSNLFVGKKDMSTRCTNAIRKDKEEKYCSTHMIMNGLKVLLIVFIVTEAKRKPSAACVEHSEGVSLLSSDLSNLSSANPPHSPSRVQTKLSPGQPPTPPTPFNSTPMSALHSALAMSPCRLAHVSSVKITSNPIIDSITSPIVLSGNQSSHGVLGSIMPTPHSSSVPNDTTTNPSTQLLESTSQSSESSLSTEVHSESSTHSVEHTVVHSRSSTTDQTPLSLHNINPPFNNVPCMSTTLLNTGSELSPQITQTRSLKRHMASSTLASSTANAQSLFTMTPGHLTIGSNQLVGQNQRTPITQIHQRLQSFHRHLSPVALAAALRAQAAFRNRSLLTRFHPYLAARVIRLRQKRQRRRMVGAYRNIADMDTMCRMIEDADFDRTDLFPLGISLNSIFFWFIFNIYHYVGNLFFNLRYLCLIFVLLSLAVYSFIIGPAPLYECSSYMESISSSGPSPLGDSFQASPPAHCADLERIDSHLSLDVSHSWDDIEQFLMSEGFPVDSPGSQTTPT</sequence>
<evidence type="ECO:0000313" key="7">
    <source>
        <dbReference type="WBParaSite" id="Hba_08944"/>
    </source>
</evidence>
<evidence type="ECO:0000313" key="6">
    <source>
        <dbReference type="Proteomes" id="UP000095283"/>
    </source>
</evidence>
<evidence type="ECO:0000259" key="5">
    <source>
        <dbReference type="Pfam" id="PF13891"/>
    </source>
</evidence>
<keyword evidence="4" id="KW-1133">Transmembrane helix</keyword>
<proteinExistence type="predicted"/>
<evidence type="ECO:0000256" key="3">
    <source>
        <dbReference type="SAM" id="MobiDB-lite"/>
    </source>
</evidence>
<reference evidence="7" key="1">
    <citation type="submission" date="2016-11" db="UniProtKB">
        <authorList>
            <consortium name="WormBaseParasite"/>
        </authorList>
    </citation>
    <scope>IDENTIFICATION</scope>
</reference>
<feature type="region of interest" description="Disordered" evidence="3">
    <location>
        <begin position="274"/>
        <end position="340"/>
    </location>
</feature>
<feature type="domain" description="KANL2-like probable zinc-finger" evidence="5">
    <location>
        <begin position="72"/>
        <end position="105"/>
    </location>
</feature>
<feature type="compositionally biased region" description="Basic and acidic residues" evidence="3">
    <location>
        <begin position="315"/>
        <end position="328"/>
    </location>
</feature>